<reference evidence="4" key="1">
    <citation type="journal article" date="2019" name="Int. J. Syst. Evol. Microbiol.">
        <title>The Global Catalogue of Microorganisms (GCM) 10K type strain sequencing project: providing services to taxonomists for standard genome sequencing and annotation.</title>
        <authorList>
            <consortium name="The Broad Institute Genomics Platform"/>
            <consortium name="The Broad Institute Genome Sequencing Center for Infectious Disease"/>
            <person name="Wu L."/>
            <person name="Ma J."/>
        </authorList>
    </citation>
    <scope>NUCLEOTIDE SEQUENCE [LARGE SCALE GENOMIC DNA]</scope>
    <source>
        <strain evidence="4">JCM 11496</strain>
    </source>
</reference>
<keyword evidence="2" id="KW-1133">Transmembrane helix</keyword>
<protein>
    <submittedName>
        <fullName evidence="3">Uncharacterized protein</fullName>
    </submittedName>
</protein>
<keyword evidence="4" id="KW-1185">Reference proteome</keyword>
<feature type="transmembrane region" description="Helical" evidence="2">
    <location>
        <begin position="318"/>
        <end position="342"/>
    </location>
</feature>
<feature type="compositionally biased region" description="Polar residues" evidence="1">
    <location>
        <begin position="1"/>
        <end position="11"/>
    </location>
</feature>
<dbReference type="Proteomes" id="UP001597307">
    <property type="component" value="Unassembled WGS sequence"/>
</dbReference>
<gene>
    <name evidence="3" type="ORF">ACFSFX_16100</name>
</gene>
<comment type="caution">
    <text evidence="3">The sequence shown here is derived from an EMBL/GenBank/DDBJ whole genome shotgun (WGS) entry which is preliminary data.</text>
</comment>
<keyword evidence="2" id="KW-0812">Transmembrane</keyword>
<dbReference type="EMBL" id="JBHUGA010000067">
    <property type="protein sequence ID" value="MFD1848108.1"/>
    <property type="molecule type" value="Genomic_DNA"/>
</dbReference>
<organism evidence="3 4">
    <name type="scientific">Arthrobacter flavus</name>
    <dbReference type="NCBI Taxonomy" id="95172"/>
    <lineage>
        <taxon>Bacteria</taxon>
        <taxon>Bacillati</taxon>
        <taxon>Actinomycetota</taxon>
        <taxon>Actinomycetes</taxon>
        <taxon>Micrococcales</taxon>
        <taxon>Micrococcaceae</taxon>
        <taxon>Arthrobacter</taxon>
    </lineage>
</organism>
<feature type="compositionally biased region" description="Polar residues" evidence="1">
    <location>
        <begin position="19"/>
        <end position="28"/>
    </location>
</feature>
<keyword evidence="2" id="KW-0472">Membrane</keyword>
<evidence type="ECO:0000256" key="2">
    <source>
        <dbReference type="SAM" id="Phobius"/>
    </source>
</evidence>
<feature type="compositionally biased region" description="Polar residues" evidence="1">
    <location>
        <begin position="100"/>
        <end position="111"/>
    </location>
</feature>
<evidence type="ECO:0000256" key="1">
    <source>
        <dbReference type="SAM" id="MobiDB-lite"/>
    </source>
</evidence>
<feature type="compositionally biased region" description="Basic and acidic residues" evidence="1">
    <location>
        <begin position="133"/>
        <end position="151"/>
    </location>
</feature>
<name>A0ABW4QBH7_9MICC</name>
<evidence type="ECO:0000313" key="3">
    <source>
        <dbReference type="EMBL" id="MFD1848108.1"/>
    </source>
</evidence>
<proteinExistence type="predicted"/>
<feature type="region of interest" description="Disordered" evidence="1">
    <location>
        <begin position="1"/>
        <end position="168"/>
    </location>
</feature>
<dbReference type="RefSeq" id="WP_343881569.1">
    <property type="nucleotide sequence ID" value="NZ_BAAAIJ010000059.1"/>
</dbReference>
<evidence type="ECO:0000313" key="4">
    <source>
        <dbReference type="Proteomes" id="UP001597307"/>
    </source>
</evidence>
<accession>A0ABW4QBH7</accession>
<sequence>MSNGNESAQSRKSLRHTRGTNADGQTPDLSDPEPIHPERRSRRAADAPVDAASTHPVERVSQTRARDREALRAYRALAEQRPPAEAVPEPSRRQRRVQQLGASTPSHQTLPPTAAETAPEVDRPVAGLGPVREGGRRDRRRRMDGPTDRAEGNAAKPTGQAAGPEDDSAAVPVDQMSVQQALAAREAIVQQAQEQVAQMETVNDDDPFTVDLEILAQQKALAERAAVLNSRAQKMQQLAQANEQWKPSANDPTTAHNLSIVSPKEFIRVPGVPHEVHSAGPTAPTSDAAVPIGARTAHGLEPLDAMTAGLARVKRLQLLQYSIVSLGALALVTGIMMISGVFN</sequence>